<reference evidence="1" key="2">
    <citation type="submission" date="2022-06" db="UniProtKB">
        <authorList>
            <consortium name="EnsemblMetazoa"/>
        </authorList>
    </citation>
    <scope>IDENTIFICATION</scope>
    <source>
        <strain evidence="1">DF5081</strain>
    </source>
</reference>
<dbReference type="AlphaFoldDB" id="A0A8R1E0F4"/>
<dbReference type="EnsemblMetazoa" id="CJA15383.1">
    <property type="protein sequence ID" value="CJA15383.1"/>
    <property type="gene ID" value="WBGene00134587"/>
</dbReference>
<reference evidence="2" key="1">
    <citation type="submission" date="2010-08" db="EMBL/GenBank/DDBJ databases">
        <authorList>
            <consortium name="Caenorhabditis japonica Sequencing Consortium"/>
            <person name="Wilson R.K."/>
        </authorList>
    </citation>
    <scope>NUCLEOTIDE SEQUENCE [LARGE SCALE GENOMIC DNA]</scope>
    <source>
        <strain evidence="2">DF5081</strain>
    </source>
</reference>
<name>A0A8R1E0F4_CAEJA</name>
<dbReference type="Proteomes" id="UP000005237">
    <property type="component" value="Unassembled WGS sequence"/>
</dbReference>
<evidence type="ECO:0000313" key="2">
    <source>
        <dbReference type="Proteomes" id="UP000005237"/>
    </source>
</evidence>
<evidence type="ECO:0000313" key="1">
    <source>
        <dbReference type="EnsemblMetazoa" id="CJA15383.1"/>
    </source>
</evidence>
<proteinExistence type="predicted"/>
<accession>A0A8R1E0F4</accession>
<keyword evidence="2" id="KW-1185">Reference proteome</keyword>
<protein>
    <submittedName>
        <fullName evidence="1">Uncharacterized protein</fullName>
    </submittedName>
</protein>
<organism evidence="1 2">
    <name type="scientific">Caenorhabditis japonica</name>
    <dbReference type="NCBI Taxonomy" id="281687"/>
    <lineage>
        <taxon>Eukaryota</taxon>
        <taxon>Metazoa</taxon>
        <taxon>Ecdysozoa</taxon>
        <taxon>Nematoda</taxon>
        <taxon>Chromadorea</taxon>
        <taxon>Rhabditida</taxon>
        <taxon>Rhabditina</taxon>
        <taxon>Rhabditomorpha</taxon>
        <taxon>Rhabditoidea</taxon>
        <taxon>Rhabditidae</taxon>
        <taxon>Peloderinae</taxon>
        <taxon>Caenorhabditis</taxon>
    </lineage>
</organism>
<sequence length="382" mass="43643">MARSCCNCARLPIVRQSENHPDGLPQLPDEIIEFIISKCLPSEIVAYGWDQVSHPLAAYIHRQLCNSTHFCALRDPLFDLYQTTSFGYDVRKFDKFFVLLIKKYLCQVESMVLPVSLFSHLQRVLNAYPFLASTSGTACQFRLPQPGVALTHLKTLTIHIGSEWGGLTLSHNFENLKTPSTLCNTLHTINLSITLSDNEDVTCAGFKELLRFLKEISCDSTMWNITLNDNTTSGQQWSGPVNLARYRNKRFITYVRAMIDLSLPINQLSLFDTRKAFPFMNLITSCRRTIYMFPEFKRCRRLVMSYDIGMIAPNISNENDKFGELTKLKVNESHVLYKSELLEYLKSAHGLLELKVLIPMAYQCKVARCKEGCISGPDFCFR</sequence>